<dbReference type="PANTHER" id="PTHR14002">
    <property type="entry name" value="ENDOGLIN/TGF-BETA RECEPTOR TYPE III"/>
    <property type="match status" value="1"/>
</dbReference>
<reference evidence="4" key="1">
    <citation type="submission" date="2020-03" db="EMBL/GenBank/DDBJ databases">
        <title>Studies in the Genomics of Life Span.</title>
        <authorList>
            <person name="Glass D."/>
        </authorList>
    </citation>
    <scope>NUCLEOTIDE SEQUENCE</scope>
    <source>
        <strain evidence="4">LTLLF</strain>
        <tissue evidence="4">Muscle</tissue>
    </source>
</reference>
<evidence type="ECO:0000313" key="4">
    <source>
        <dbReference type="EMBL" id="KAH0503062.1"/>
    </source>
</evidence>
<feature type="domain" description="ZP" evidence="3">
    <location>
        <begin position="20"/>
        <end position="270"/>
    </location>
</feature>
<dbReference type="PROSITE" id="PS51034">
    <property type="entry name" value="ZP_2"/>
    <property type="match status" value="1"/>
</dbReference>
<dbReference type="AlphaFoldDB" id="A0A8J6KU90"/>
<protein>
    <submittedName>
        <fullName evidence="4">Uromodulin</fullName>
    </submittedName>
</protein>
<name>A0A8J6KU90_MICOH</name>
<dbReference type="Pfam" id="PF00100">
    <property type="entry name" value="Zona_pellucida"/>
    <property type="match status" value="1"/>
</dbReference>
<keyword evidence="2" id="KW-1015">Disulfide bond</keyword>
<dbReference type="InterPro" id="IPR055355">
    <property type="entry name" value="ZP-C"/>
</dbReference>
<gene>
    <name evidence="4" type="ORF">LTLLF_187710</name>
</gene>
<dbReference type="InterPro" id="IPR001507">
    <property type="entry name" value="ZP_dom"/>
</dbReference>
<proteinExistence type="predicted"/>
<dbReference type="Gene3D" id="2.60.40.4100">
    <property type="entry name" value="Zona pellucida, ZP-C domain"/>
    <property type="match status" value="1"/>
</dbReference>
<dbReference type="SMART" id="SM00241">
    <property type="entry name" value="ZP"/>
    <property type="match status" value="1"/>
</dbReference>
<dbReference type="Pfam" id="PF23344">
    <property type="entry name" value="ZP-N"/>
    <property type="match status" value="1"/>
</dbReference>
<evidence type="ECO:0000256" key="1">
    <source>
        <dbReference type="ARBA" id="ARBA00022729"/>
    </source>
</evidence>
<comment type="caution">
    <text evidence="4">The sequence shown here is derived from an EMBL/GenBank/DDBJ whole genome shotgun (WGS) entry which is preliminary data.</text>
</comment>
<sequence length="317" mass="35027">MCNKSYYSHLELSKEIGTLRCKPEVIEVALRSCFLKHQHWVLKKDVFSGCSSTNTTDQGHRVQVFQLEKKEGTCGLHISTNVSHALHSVNVHLEQARLGSGSRVLHFSCAYPLVVNVSKPVSYQEASIPTIHIPGTGETVITLSVFTDLQLHKPLQDRAAPVGMPLYVVLKSTSSDPDRFALVANEVFASDNLSNIVAKATYHFVNESCPVGDRLLQDLNNGASVQVTLAFTLSRFFNSDLLYLHAQVTLCDMQASRPCQPSCSGKNSLRRNSPWDSRVGTHLEPGGSKWIVFGPLRISGTWMDFWRAAPAPLPRPS</sequence>
<dbReference type="InterPro" id="IPR055356">
    <property type="entry name" value="ZP-N"/>
</dbReference>
<organism evidence="4 5">
    <name type="scientific">Microtus ochrogaster</name>
    <name type="common">Prairie vole</name>
    <dbReference type="NCBI Taxonomy" id="79684"/>
    <lineage>
        <taxon>Eukaryota</taxon>
        <taxon>Metazoa</taxon>
        <taxon>Chordata</taxon>
        <taxon>Craniata</taxon>
        <taxon>Vertebrata</taxon>
        <taxon>Euteleostomi</taxon>
        <taxon>Mammalia</taxon>
        <taxon>Eutheria</taxon>
        <taxon>Euarchontoglires</taxon>
        <taxon>Glires</taxon>
        <taxon>Rodentia</taxon>
        <taxon>Myomorpha</taxon>
        <taxon>Muroidea</taxon>
        <taxon>Cricetidae</taxon>
        <taxon>Arvicolinae</taxon>
        <taxon>Microtus</taxon>
    </lineage>
</organism>
<evidence type="ECO:0000256" key="2">
    <source>
        <dbReference type="ARBA" id="ARBA00023157"/>
    </source>
</evidence>
<evidence type="ECO:0000313" key="5">
    <source>
        <dbReference type="Proteomes" id="UP000710432"/>
    </source>
</evidence>
<dbReference type="EMBL" id="JAATJU010025600">
    <property type="protein sequence ID" value="KAH0503062.1"/>
    <property type="molecule type" value="Genomic_DNA"/>
</dbReference>
<dbReference type="InterPro" id="IPR042235">
    <property type="entry name" value="ZP-C_dom"/>
</dbReference>
<dbReference type="Proteomes" id="UP000710432">
    <property type="component" value="Unassembled WGS sequence"/>
</dbReference>
<keyword evidence="1" id="KW-0732">Signal</keyword>
<accession>A0A8J6KU90</accession>
<dbReference type="PANTHER" id="PTHR14002:SF31">
    <property type="entry name" value="ZONA PELLUCIDA LIKE DOMAIN CONTAINING 2"/>
    <property type="match status" value="1"/>
</dbReference>
<evidence type="ECO:0000259" key="3">
    <source>
        <dbReference type="PROSITE" id="PS51034"/>
    </source>
</evidence>